<keyword evidence="4" id="KW-1185">Reference proteome</keyword>
<dbReference type="Proteomes" id="UP001552299">
    <property type="component" value="Unassembled WGS sequence"/>
</dbReference>
<dbReference type="PANTHER" id="PTHR45730">
    <property type="entry name" value="ZINC FINGER PROTEIN JAGGED"/>
    <property type="match status" value="1"/>
</dbReference>
<organism evidence="3 4">
    <name type="scientific">Dendrobium thyrsiflorum</name>
    <name type="common">Pinecone-like raceme dendrobium</name>
    <name type="synonym">Orchid</name>
    <dbReference type="NCBI Taxonomy" id="117978"/>
    <lineage>
        <taxon>Eukaryota</taxon>
        <taxon>Viridiplantae</taxon>
        <taxon>Streptophyta</taxon>
        <taxon>Embryophyta</taxon>
        <taxon>Tracheophyta</taxon>
        <taxon>Spermatophyta</taxon>
        <taxon>Magnoliopsida</taxon>
        <taxon>Liliopsida</taxon>
        <taxon>Asparagales</taxon>
        <taxon>Orchidaceae</taxon>
        <taxon>Epidendroideae</taxon>
        <taxon>Malaxideae</taxon>
        <taxon>Dendrobiinae</taxon>
        <taxon>Dendrobium</taxon>
    </lineage>
</organism>
<reference evidence="3 4" key="1">
    <citation type="journal article" date="2024" name="Plant Biotechnol. J.">
        <title>Dendrobium thyrsiflorum genome and its molecular insights into genes involved in important horticultural traits.</title>
        <authorList>
            <person name="Chen B."/>
            <person name="Wang J.Y."/>
            <person name="Zheng P.J."/>
            <person name="Li K.L."/>
            <person name="Liang Y.M."/>
            <person name="Chen X.F."/>
            <person name="Zhang C."/>
            <person name="Zhao X."/>
            <person name="He X."/>
            <person name="Zhang G.Q."/>
            <person name="Liu Z.J."/>
            <person name="Xu Q."/>
        </authorList>
    </citation>
    <scope>NUCLEOTIDE SEQUENCE [LARGE SCALE GENOMIC DNA]</scope>
    <source>
        <strain evidence="3">GZMU011</strain>
    </source>
</reference>
<dbReference type="InterPro" id="IPR013087">
    <property type="entry name" value="Znf_C2H2_type"/>
</dbReference>
<name>A0ABD0UE97_DENTH</name>
<dbReference type="PROSITE" id="PS00028">
    <property type="entry name" value="ZINC_FINGER_C2H2_1"/>
    <property type="match status" value="1"/>
</dbReference>
<evidence type="ECO:0000313" key="4">
    <source>
        <dbReference type="Proteomes" id="UP001552299"/>
    </source>
</evidence>
<dbReference type="InterPro" id="IPR045320">
    <property type="entry name" value="JAGGED/SL1-like"/>
</dbReference>
<gene>
    <name evidence="3" type="ORF">M5K25_019162</name>
</gene>
<feature type="domain" description="C2H2-type" evidence="2">
    <location>
        <begin position="99"/>
        <end position="126"/>
    </location>
</feature>
<keyword evidence="1" id="KW-0479">Metal-binding</keyword>
<sequence length="252" mass="27185">MDRVDPAERRATAGLTTRLNQSAERLDLEHHNANSNATAPLSLFLFPTSRPPAASSAAVVISSNPRLLLNSICTANHLLPLHLLFLPLNPPAPKRPPSLPCLFCNKKFLKSQALGGHQNAHKKERSVTWNSHHLYLTPPPPPLTPFFSSPVSLPIESHGCRSSAVDGEAAGFFGVHSGGAARFGGGYGQHLFAPAPAGDAADGCETMDFLNWQRGSVLNQWDANEDVAVDEEEDSQRIVRLRTMEGAKAVCM</sequence>
<proteinExistence type="predicted"/>
<comment type="caution">
    <text evidence="3">The sequence shown here is derived from an EMBL/GenBank/DDBJ whole genome shotgun (WGS) entry which is preliminary data.</text>
</comment>
<keyword evidence="1" id="KW-0862">Zinc</keyword>
<evidence type="ECO:0000256" key="1">
    <source>
        <dbReference type="PROSITE-ProRule" id="PRU00042"/>
    </source>
</evidence>
<keyword evidence="1" id="KW-0863">Zinc-finger</keyword>
<evidence type="ECO:0000259" key="2">
    <source>
        <dbReference type="PROSITE" id="PS50157"/>
    </source>
</evidence>
<dbReference type="GO" id="GO:0008270">
    <property type="term" value="F:zinc ion binding"/>
    <property type="evidence" value="ECO:0007669"/>
    <property type="project" value="UniProtKB-KW"/>
</dbReference>
<dbReference type="EMBL" id="JANQDX010000015">
    <property type="protein sequence ID" value="KAL0911057.1"/>
    <property type="molecule type" value="Genomic_DNA"/>
</dbReference>
<dbReference type="PANTHER" id="PTHR45730:SF108">
    <property type="entry name" value="PROTEIN LATE FLOWERING"/>
    <property type="match status" value="1"/>
</dbReference>
<dbReference type="AlphaFoldDB" id="A0ABD0UE97"/>
<evidence type="ECO:0000313" key="3">
    <source>
        <dbReference type="EMBL" id="KAL0911057.1"/>
    </source>
</evidence>
<protein>
    <recommendedName>
        <fullName evidence="2">C2H2-type domain-containing protein</fullName>
    </recommendedName>
</protein>
<accession>A0ABD0UE97</accession>
<dbReference type="PROSITE" id="PS50157">
    <property type="entry name" value="ZINC_FINGER_C2H2_2"/>
    <property type="match status" value="1"/>
</dbReference>